<name>A0A6P1CV80_9NOCA</name>
<evidence type="ECO:0008006" key="4">
    <source>
        <dbReference type="Google" id="ProtNLM"/>
    </source>
</evidence>
<reference evidence="2 3" key="1">
    <citation type="submission" date="2020-01" db="EMBL/GenBank/DDBJ databases">
        <title>Genetics and antimicrobial susceptibilities of Nocardia species isolated from the soil; a comparison with species isolated from humans.</title>
        <authorList>
            <person name="Carrasco G."/>
            <person name="Monzon S."/>
            <person name="Sansegundo M."/>
            <person name="Garcia E."/>
            <person name="Garrido N."/>
            <person name="Medina M.J."/>
            <person name="Villalon P."/>
            <person name="Ramirez-Arocha A.C."/>
            <person name="Jimenez P."/>
            <person name="Cuesta I."/>
            <person name="Valdezate S."/>
        </authorList>
    </citation>
    <scope>NUCLEOTIDE SEQUENCE [LARGE SCALE GENOMIC DNA]</scope>
    <source>
        <strain evidence="2 3">CNM20110626</strain>
    </source>
</reference>
<dbReference type="GO" id="GO:0016491">
    <property type="term" value="F:oxidoreductase activity"/>
    <property type="evidence" value="ECO:0007669"/>
    <property type="project" value="InterPro"/>
</dbReference>
<evidence type="ECO:0000313" key="2">
    <source>
        <dbReference type="EMBL" id="NEW36479.1"/>
    </source>
</evidence>
<dbReference type="SUPFAM" id="SSF55469">
    <property type="entry name" value="FMN-dependent nitroreductase-like"/>
    <property type="match status" value="1"/>
</dbReference>
<gene>
    <name evidence="2" type="ORF">GV791_28540</name>
</gene>
<dbReference type="AlphaFoldDB" id="A0A6P1CV80"/>
<feature type="region of interest" description="Disordered" evidence="1">
    <location>
        <begin position="1"/>
        <end position="21"/>
    </location>
</feature>
<dbReference type="InterPro" id="IPR050627">
    <property type="entry name" value="Nitroreductase/BluB"/>
</dbReference>
<sequence length="368" mass="40024">MGPARPTGDDRPSPRNQKPVRCEFDEVDTGAMTDTNAHVASSAPDPATVQRALDRAGRAPSIHNTQPWRWEFDGAELRLYRDNDRLLTSADPTGRQLVISCGTMLHHLRTVLAADGWHTDIERIPDIARPDLLARLTFRPWPDPPDGVLARASAIESRRTDRLPLTAPTGWAQVTRAARMLTSPHEVALDVLDDSARAILANASREATAKRRYDMDYQAELHWWAGHSPSREGIPSSALPSGAEAFRVPIARKFPSSPHSDRRRDVEDHAALVVLSTVGNGVVDWLRVGEALSAVLLECTRAGLATCALTHITELVTARKALENLTAGSGVPQVLVRVGAAPVEPAPAPPTPRRGVDEYLTIVNTSAK</sequence>
<dbReference type="NCBIfam" id="NF047509">
    <property type="entry name" value="Rv3131_FMN_oxido"/>
    <property type="match status" value="1"/>
</dbReference>
<evidence type="ECO:0000313" key="3">
    <source>
        <dbReference type="Proteomes" id="UP000471166"/>
    </source>
</evidence>
<dbReference type="Proteomes" id="UP000471166">
    <property type="component" value="Unassembled WGS sequence"/>
</dbReference>
<accession>A0A6P1CV80</accession>
<dbReference type="EMBL" id="JAAGVB010000078">
    <property type="protein sequence ID" value="NEW36479.1"/>
    <property type="molecule type" value="Genomic_DNA"/>
</dbReference>
<dbReference type="InterPro" id="IPR000415">
    <property type="entry name" value="Nitroreductase-like"/>
</dbReference>
<dbReference type="PANTHER" id="PTHR23026:SF123">
    <property type="entry name" value="NAD(P)H NITROREDUCTASE RV3131-RELATED"/>
    <property type="match status" value="1"/>
</dbReference>
<protein>
    <recommendedName>
        <fullName evidence="4">NAD(P)H nitroreductase RV3131/MT3217</fullName>
    </recommendedName>
</protein>
<proteinExistence type="predicted"/>
<evidence type="ECO:0000256" key="1">
    <source>
        <dbReference type="SAM" id="MobiDB-lite"/>
    </source>
</evidence>
<comment type="caution">
    <text evidence="2">The sequence shown here is derived from an EMBL/GenBank/DDBJ whole genome shotgun (WGS) entry which is preliminary data.</text>
</comment>
<dbReference type="Gene3D" id="3.40.109.10">
    <property type="entry name" value="NADH Oxidase"/>
    <property type="match status" value="1"/>
</dbReference>
<dbReference type="PANTHER" id="PTHR23026">
    <property type="entry name" value="NADPH NITROREDUCTASE"/>
    <property type="match status" value="1"/>
</dbReference>
<organism evidence="2 3">
    <name type="scientific">Nocardia cyriacigeorgica</name>
    <dbReference type="NCBI Taxonomy" id="135487"/>
    <lineage>
        <taxon>Bacteria</taxon>
        <taxon>Bacillati</taxon>
        <taxon>Actinomycetota</taxon>
        <taxon>Actinomycetes</taxon>
        <taxon>Mycobacteriales</taxon>
        <taxon>Nocardiaceae</taxon>
        <taxon>Nocardia</taxon>
    </lineage>
</organism>